<dbReference type="HAMAP" id="MF_00657">
    <property type="entry name" value="Hydroxyl_YbiX"/>
    <property type="match status" value="1"/>
</dbReference>
<dbReference type="EMBL" id="JAAWWK010000005">
    <property type="protein sequence ID" value="NKI18516.1"/>
    <property type="molecule type" value="Genomic_DNA"/>
</dbReference>
<keyword evidence="6 7" id="KW-0408">Iron</keyword>
<keyword evidence="10" id="KW-1185">Reference proteome</keyword>
<dbReference type="Pfam" id="PF13640">
    <property type="entry name" value="2OG-FeII_Oxy_3"/>
    <property type="match status" value="1"/>
</dbReference>
<evidence type="ECO:0000313" key="9">
    <source>
        <dbReference type="EMBL" id="NKI18516.1"/>
    </source>
</evidence>
<dbReference type="PROSITE" id="PS51471">
    <property type="entry name" value="FE2OG_OXY"/>
    <property type="match status" value="1"/>
</dbReference>
<comment type="cofactor">
    <cofactor evidence="7">
        <name>Fe(2+)</name>
        <dbReference type="ChEBI" id="CHEBI:29033"/>
    </cofactor>
    <text evidence="7">Binds 1 Fe(2+) ion per subunit.</text>
</comment>
<dbReference type="Proteomes" id="UP000765845">
    <property type="component" value="Unassembled WGS sequence"/>
</dbReference>
<comment type="cofactor">
    <cofactor evidence="1 7">
        <name>L-ascorbate</name>
        <dbReference type="ChEBI" id="CHEBI:38290"/>
    </cofactor>
</comment>
<gene>
    <name evidence="9" type="ORF">HCU74_13955</name>
</gene>
<evidence type="ECO:0000256" key="1">
    <source>
        <dbReference type="ARBA" id="ARBA00001961"/>
    </source>
</evidence>
<evidence type="ECO:0000256" key="4">
    <source>
        <dbReference type="ARBA" id="ARBA00022964"/>
    </source>
</evidence>
<dbReference type="InterPro" id="IPR006620">
    <property type="entry name" value="Pro_4_hyd_alph"/>
</dbReference>
<name>A0ABX1GH83_9GAMM</name>
<evidence type="ECO:0000259" key="8">
    <source>
        <dbReference type="PROSITE" id="PS51471"/>
    </source>
</evidence>
<dbReference type="Gene3D" id="4.10.860.20">
    <property type="entry name" value="Rabenosyn, Rab binding domain"/>
    <property type="match status" value="1"/>
</dbReference>
<dbReference type="NCBIfam" id="NF003975">
    <property type="entry name" value="PRK05467.1-4"/>
    <property type="match status" value="1"/>
</dbReference>
<keyword evidence="3 7" id="KW-0847">Vitamin C</keyword>
<dbReference type="SMART" id="SM00702">
    <property type="entry name" value="P4Hc"/>
    <property type="match status" value="1"/>
</dbReference>
<feature type="binding site" evidence="7">
    <location>
        <position position="168"/>
    </location>
    <ligand>
        <name>2-oxoglutarate</name>
        <dbReference type="ChEBI" id="CHEBI:16810"/>
    </ligand>
</feature>
<keyword evidence="5 7" id="KW-0560">Oxidoreductase</keyword>
<evidence type="ECO:0000256" key="5">
    <source>
        <dbReference type="ARBA" id="ARBA00023002"/>
    </source>
</evidence>
<feature type="binding site" evidence="7">
    <location>
        <position position="158"/>
    </location>
    <ligand>
        <name>Fe cation</name>
        <dbReference type="ChEBI" id="CHEBI:24875"/>
    </ligand>
</feature>
<evidence type="ECO:0000256" key="2">
    <source>
        <dbReference type="ARBA" id="ARBA00022723"/>
    </source>
</evidence>
<dbReference type="GO" id="GO:0051213">
    <property type="term" value="F:dioxygenase activity"/>
    <property type="evidence" value="ECO:0007669"/>
    <property type="project" value="UniProtKB-KW"/>
</dbReference>
<keyword evidence="4 7" id="KW-0223">Dioxygenase</keyword>
<dbReference type="InterPro" id="IPR005123">
    <property type="entry name" value="Oxoglu/Fe-dep_dioxygenase_dom"/>
</dbReference>
<evidence type="ECO:0000313" key="10">
    <source>
        <dbReference type="Proteomes" id="UP000765845"/>
    </source>
</evidence>
<reference evidence="9 10" key="1">
    <citation type="submission" date="2020-04" db="EMBL/GenBank/DDBJ databases">
        <authorList>
            <person name="Yoon J."/>
        </authorList>
    </citation>
    <scope>NUCLEOTIDE SEQUENCE [LARGE SCALE GENOMIC DNA]</scope>
    <source>
        <strain evidence="9 10">KMU-166</strain>
    </source>
</reference>
<comment type="caution">
    <text evidence="9">The sequence shown here is derived from an EMBL/GenBank/DDBJ whole genome shotgun (WGS) entry which is preliminary data.</text>
</comment>
<dbReference type="PANTHER" id="PTHR41536:SF1">
    <property type="entry name" value="PKHD-TYPE HYDROXYLASE YBIX"/>
    <property type="match status" value="1"/>
</dbReference>
<feature type="domain" description="Fe2OG dioxygenase" evidence="8">
    <location>
        <begin position="78"/>
        <end position="177"/>
    </location>
</feature>
<keyword evidence="2 7" id="KW-0479">Metal-binding</keyword>
<dbReference type="InterPro" id="IPR023550">
    <property type="entry name" value="PKHD_hydroxylase"/>
</dbReference>
<evidence type="ECO:0000256" key="6">
    <source>
        <dbReference type="ARBA" id="ARBA00023004"/>
    </source>
</evidence>
<evidence type="ECO:0000256" key="3">
    <source>
        <dbReference type="ARBA" id="ARBA00022896"/>
    </source>
</evidence>
<sequence length="226" mass="24797">MLLTINKVLSLQEVEHCRQQLASATWQAGALTAGASAARVKTNLQVDPHCDIARALSSALVKKLHTWPEFVSAALPHKIFPPRFNCYQQGGHYGLHTDSAILRLDNGEALRGDISGTLFLSEPDSYEGGELMIETRFGAQSVKLAAGDLLLYPASSLHEVRPVTSGQRLAAFFWVQSMVASDDHREKLFSLDQSIQVLSSERGADDAEVLNLSALYHNLLRDWATV</sequence>
<dbReference type="Pfam" id="PF18331">
    <property type="entry name" value="PKHD_C"/>
    <property type="match status" value="1"/>
</dbReference>
<dbReference type="InterPro" id="IPR041097">
    <property type="entry name" value="PKHD_C"/>
</dbReference>
<organism evidence="9 10">
    <name type="scientific">Spongiibacter thalassae</name>
    <dbReference type="NCBI Taxonomy" id="2721624"/>
    <lineage>
        <taxon>Bacteria</taxon>
        <taxon>Pseudomonadati</taxon>
        <taxon>Pseudomonadota</taxon>
        <taxon>Gammaproteobacteria</taxon>
        <taxon>Cellvibrionales</taxon>
        <taxon>Spongiibacteraceae</taxon>
        <taxon>Spongiibacter</taxon>
    </lineage>
</organism>
<dbReference type="InterPro" id="IPR044862">
    <property type="entry name" value="Pro_4_hyd_alph_FE2OG_OXY"/>
</dbReference>
<dbReference type="NCBIfam" id="NF003974">
    <property type="entry name" value="PRK05467.1-3"/>
    <property type="match status" value="1"/>
</dbReference>
<feature type="binding site" evidence="7">
    <location>
        <position position="96"/>
    </location>
    <ligand>
        <name>Fe cation</name>
        <dbReference type="ChEBI" id="CHEBI:24875"/>
    </ligand>
</feature>
<dbReference type="PANTHER" id="PTHR41536">
    <property type="entry name" value="PKHD-TYPE HYDROXYLASE YBIX"/>
    <property type="match status" value="1"/>
</dbReference>
<dbReference type="Gene3D" id="2.60.120.620">
    <property type="entry name" value="q2cbj1_9rhob like domain"/>
    <property type="match status" value="1"/>
</dbReference>
<protein>
    <submittedName>
        <fullName evidence="9">Fe2+-dependent dioxygenase</fullName>
    </submittedName>
</protein>
<proteinExistence type="inferred from homology"/>
<accession>A0ABX1GH83</accession>
<dbReference type="RefSeq" id="WP_168451052.1">
    <property type="nucleotide sequence ID" value="NZ_JAAWWK010000005.1"/>
</dbReference>
<feature type="binding site" evidence="7">
    <location>
        <position position="98"/>
    </location>
    <ligand>
        <name>Fe cation</name>
        <dbReference type="ChEBI" id="CHEBI:24875"/>
    </ligand>
</feature>
<evidence type="ECO:0000256" key="7">
    <source>
        <dbReference type="HAMAP-Rule" id="MF_00657"/>
    </source>
</evidence>